<evidence type="ECO:0000313" key="10">
    <source>
        <dbReference type="EMBL" id="GAE26933.1"/>
    </source>
</evidence>
<name>W4Q5H6_9BACI</name>
<organism evidence="10 11">
    <name type="scientific">Halalkalibacter wakoensis JCM 9140</name>
    <dbReference type="NCBI Taxonomy" id="1236970"/>
    <lineage>
        <taxon>Bacteria</taxon>
        <taxon>Bacillati</taxon>
        <taxon>Bacillota</taxon>
        <taxon>Bacilli</taxon>
        <taxon>Bacillales</taxon>
        <taxon>Bacillaceae</taxon>
        <taxon>Halalkalibacter</taxon>
    </lineage>
</organism>
<evidence type="ECO:0000313" key="11">
    <source>
        <dbReference type="Proteomes" id="UP000018890"/>
    </source>
</evidence>
<evidence type="ECO:0000256" key="5">
    <source>
        <dbReference type="ARBA" id="ARBA00029447"/>
    </source>
</evidence>
<dbReference type="GO" id="GO:0007165">
    <property type="term" value="P:signal transduction"/>
    <property type="evidence" value="ECO:0007669"/>
    <property type="project" value="UniProtKB-KW"/>
</dbReference>
<dbReference type="CDD" id="cd06225">
    <property type="entry name" value="HAMP"/>
    <property type="match status" value="1"/>
</dbReference>
<dbReference type="InterPro" id="IPR003660">
    <property type="entry name" value="HAMP_dom"/>
</dbReference>
<dbReference type="Gene3D" id="1.10.287.950">
    <property type="entry name" value="Methyl-accepting chemotaxis protein"/>
    <property type="match status" value="1"/>
</dbReference>
<dbReference type="Proteomes" id="UP000018890">
    <property type="component" value="Unassembled WGS sequence"/>
</dbReference>
<keyword evidence="4 6" id="KW-0807">Transducer</keyword>
<feature type="domain" description="Methyl-accepting transducer" evidence="8">
    <location>
        <begin position="270"/>
        <end position="520"/>
    </location>
</feature>
<keyword evidence="7" id="KW-0812">Transmembrane</keyword>
<gene>
    <name evidence="10" type="ORF">JCM9140_3042</name>
</gene>
<evidence type="ECO:0000259" key="9">
    <source>
        <dbReference type="PROSITE" id="PS50885"/>
    </source>
</evidence>
<dbReference type="GO" id="GO:0005886">
    <property type="term" value="C:plasma membrane"/>
    <property type="evidence" value="ECO:0007669"/>
    <property type="project" value="UniProtKB-SubCell"/>
</dbReference>
<sequence>MTVFAVSIIGLLLLAGFSFLSLNSINEQMDSVYDNELEAMHHVQELRSNIVGLDQMLLVSIREHRSNKRGLESEVQSTLSTIQSSLDRIEPLIRYENEQFLFQSIQDSWEDYQESVSVLLTESMNDHVEAFDSEYSNAQRTLNNMNYSLQTLFTLKTDEVSKSRNFIHDTFIASVISNSVVLILVSLFIVISGVFVYRNIMKRLVELSSLNMKIANGDLTTSVDSLLSQDEVGTLASSSQSISHNLKEMIMDVKHSTEQMNETVGSVQTIVHKGFDAQASVSTSINEISAGVSRQAVHMEGSLKDITDLNRTMGDVNGFIQELRDVFGQAVEEVNKGVVDLQKTVKEINSISSTNNELIGSFGELKEELNDIKSYADSIVSIADNTNLLSLNASIEAARAGEHGRGFAIVAEEVRKLSEQSSQVAKGVQEVVKRNEEKTERFRETLELSNSKVSNGTDNIVKTNEMFQRIEGQITGMNKQIDQVAIKSEGVAVRSNSVTSMIEEVSAISEETTAAMQEIAASSEELVANFKQVLQQIEMQKDLAKGLEDNVKKFTV</sequence>
<keyword evidence="7" id="KW-1133">Transmembrane helix</keyword>
<dbReference type="Pfam" id="PF00672">
    <property type="entry name" value="HAMP"/>
    <property type="match status" value="1"/>
</dbReference>
<evidence type="ECO:0000256" key="6">
    <source>
        <dbReference type="PROSITE-ProRule" id="PRU00284"/>
    </source>
</evidence>
<reference evidence="10" key="1">
    <citation type="journal article" date="2014" name="Genome Announc.">
        <title>Draft Genome Sequences of Three Alkaliphilic Bacillus Strains, Bacillus wakoensis JCM 9140T, Bacillus akibai JCM 9157T, and Bacillus hemicellulosilyticus JCM 9152T.</title>
        <authorList>
            <person name="Yuki M."/>
            <person name="Oshima K."/>
            <person name="Suda W."/>
            <person name="Oshida Y."/>
            <person name="Kitamura K."/>
            <person name="Iida T."/>
            <person name="Hattori M."/>
            <person name="Ohkuma M."/>
        </authorList>
    </citation>
    <scope>NUCLEOTIDE SEQUENCE [LARGE SCALE GENOMIC DNA]</scope>
    <source>
        <strain evidence="10">JCM 9140</strain>
    </source>
</reference>
<feature type="transmembrane region" description="Helical" evidence="7">
    <location>
        <begin position="171"/>
        <end position="197"/>
    </location>
</feature>
<dbReference type="PROSITE" id="PS50885">
    <property type="entry name" value="HAMP"/>
    <property type="match status" value="1"/>
</dbReference>
<evidence type="ECO:0000256" key="1">
    <source>
        <dbReference type="ARBA" id="ARBA00004236"/>
    </source>
</evidence>
<dbReference type="InterPro" id="IPR024478">
    <property type="entry name" value="HlyB_4HB_MCP"/>
</dbReference>
<evidence type="ECO:0000259" key="8">
    <source>
        <dbReference type="PROSITE" id="PS50111"/>
    </source>
</evidence>
<evidence type="ECO:0000256" key="3">
    <source>
        <dbReference type="ARBA" id="ARBA00023136"/>
    </source>
</evidence>
<dbReference type="EMBL" id="BAUT01000035">
    <property type="protein sequence ID" value="GAE26933.1"/>
    <property type="molecule type" value="Genomic_DNA"/>
</dbReference>
<proteinExistence type="inferred from homology"/>
<feature type="domain" description="HAMP" evidence="9">
    <location>
        <begin position="198"/>
        <end position="251"/>
    </location>
</feature>
<dbReference type="SUPFAM" id="SSF58104">
    <property type="entry name" value="Methyl-accepting chemotaxis protein (MCP) signaling domain"/>
    <property type="match status" value="1"/>
</dbReference>
<comment type="similarity">
    <text evidence="5">Belongs to the methyl-accepting chemotaxis (MCP) protein family.</text>
</comment>
<dbReference type="STRING" id="1236970.JCM9140_3042"/>
<accession>W4Q5H6</accession>
<dbReference type="InterPro" id="IPR004089">
    <property type="entry name" value="MCPsignal_dom"/>
</dbReference>
<dbReference type="AlphaFoldDB" id="W4Q5H6"/>
<dbReference type="PANTHER" id="PTHR32089">
    <property type="entry name" value="METHYL-ACCEPTING CHEMOTAXIS PROTEIN MCPB"/>
    <property type="match status" value="1"/>
</dbReference>
<dbReference type="Pfam" id="PF00015">
    <property type="entry name" value="MCPsignal"/>
    <property type="match status" value="1"/>
</dbReference>
<evidence type="ECO:0000256" key="4">
    <source>
        <dbReference type="ARBA" id="ARBA00023224"/>
    </source>
</evidence>
<dbReference type="PANTHER" id="PTHR32089:SF112">
    <property type="entry name" value="LYSOZYME-LIKE PROTEIN-RELATED"/>
    <property type="match status" value="1"/>
</dbReference>
<dbReference type="PROSITE" id="PS50111">
    <property type="entry name" value="CHEMOTAXIS_TRANSDUC_2"/>
    <property type="match status" value="1"/>
</dbReference>
<keyword evidence="11" id="KW-1185">Reference proteome</keyword>
<dbReference type="Gene3D" id="6.10.340.10">
    <property type="match status" value="1"/>
</dbReference>
<protein>
    <submittedName>
        <fullName evidence="10">Methyl-accepting chemotaxis protein</fullName>
    </submittedName>
</protein>
<evidence type="ECO:0000256" key="7">
    <source>
        <dbReference type="SAM" id="Phobius"/>
    </source>
</evidence>
<evidence type="ECO:0000256" key="2">
    <source>
        <dbReference type="ARBA" id="ARBA00022475"/>
    </source>
</evidence>
<keyword evidence="2" id="KW-1003">Cell membrane</keyword>
<dbReference type="Pfam" id="PF12729">
    <property type="entry name" value="4HB_MCP_1"/>
    <property type="match status" value="1"/>
</dbReference>
<comment type="caution">
    <text evidence="10">The sequence shown here is derived from an EMBL/GenBank/DDBJ whole genome shotgun (WGS) entry which is preliminary data.</text>
</comment>
<dbReference type="SMART" id="SM00283">
    <property type="entry name" value="MA"/>
    <property type="match status" value="1"/>
</dbReference>
<keyword evidence="3 7" id="KW-0472">Membrane</keyword>
<comment type="subcellular location">
    <subcellularLocation>
        <location evidence="1">Cell membrane</location>
    </subcellularLocation>
</comment>